<dbReference type="PROSITE" id="PS51819">
    <property type="entry name" value="VOC"/>
    <property type="match status" value="2"/>
</dbReference>
<feature type="domain" description="VOC" evidence="1">
    <location>
        <begin position="139"/>
        <end position="254"/>
    </location>
</feature>
<dbReference type="CDD" id="cd07247">
    <property type="entry name" value="SgaA_N_like"/>
    <property type="match status" value="2"/>
</dbReference>
<evidence type="ECO:0000313" key="3">
    <source>
        <dbReference type="Proteomes" id="UP001321486"/>
    </source>
</evidence>
<dbReference type="Proteomes" id="UP001321486">
    <property type="component" value="Chromosome"/>
</dbReference>
<proteinExistence type="predicted"/>
<reference evidence="3" key="1">
    <citation type="journal article" date="2019" name="Int. J. Syst. Evol. Microbiol.">
        <title>The Global Catalogue of Microorganisms (GCM) 10K type strain sequencing project: providing services to taxonomists for standard genome sequencing and annotation.</title>
        <authorList>
            <consortium name="The Broad Institute Genomics Platform"/>
            <consortium name="The Broad Institute Genome Sequencing Center for Infectious Disease"/>
            <person name="Wu L."/>
            <person name="Ma J."/>
        </authorList>
    </citation>
    <scope>NUCLEOTIDE SEQUENCE [LARGE SCALE GENOMIC DNA]</scope>
    <source>
        <strain evidence="3">NBRC 108728</strain>
    </source>
</reference>
<feature type="domain" description="VOC" evidence="1">
    <location>
        <begin position="11"/>
        <end position="125"/>
    </location>
</feature>
<gene>
    <name evidence="2" type="ORF">GCM10025867_04720</name>
</gene>
<protein>
    <submittedName>
        <fullName evidence="2">Glyoxalase/bleomycin resistance protein</fullName>
    </submittedName>
</protein>
<dbReference type="PANTHER" id="PTHR33993">
    <property type="entry name" value="GLYOXALASE-RELATED"/>
    <property type="match status" value="1"/>
</dbReference>
<dbReference type="RefSeq" id="WP_286345242.1">
    <property type="nucleotide sequence ID" value="NZ_AP027732.1"/>
</dbReference>
<accession>A0ABM8GIM0</accession>
<dbReference type="InterPro" id="IPR029068">
    <property type="entry name" value="Glyas_Bleomycin-R_OHBP_Dase"/>
</dbReference>
<dbReference type="InterPro" id="IPR052164">
    <property type="entry name" value="Anthracycline_SecMetBiosynth"/>
</dbReference>
<sequence>MPTPTDFPTGAPLWIDLNSTDVEASKAFYGGLFGWTSFTAGPDFGDYVTFSLDGRQVAGMVENSEPDTIRDFWTVYLETDDAETTAQAVTGAGGFVIMGPHQVGPMGTMLLANDADRAVVGAWQRDEMRGFQAVAEPGAPAWFELHTTAFHDSVQFYQQAFGWETATMSDTPEFRYAQLKVGDDFYAGIMDASAYWPAGDPAQWMVYVNVADTDKAIARAVELGGAIVDEPADTPFGRLATISDATGALVKVIS</sequence>
<name>A0ABM8GIM0_9MICO</name>
<keyword evidence="3" id="KW-1185">Reference proteome</keyword>
<dbReference type="PANTHER" id="PTHR33993:SF14">
    <property type="entry name" value="GB|AAF24581.1"/>
    <property type="match status" value="1"/>
</dbReference>
<dbReference type="InterPro" id="IPR037523">
    <property type="entry name" value="VOC_core"/>
</dbReference>
<dbReference type="InterPro" id="IPR004360">
    <property type="entry name" value="Glyas_Fos-R_dOase_dom"/>
</dbReference>
<dbReference type="EMBL" id="AP027732">
    <property type="protein sequence ID" value="BDZ48231.1"/>
    <property type="molecule type" value="Genomic_DNA"/>
</dbReference>
<evidence type="ECO:0000313" key="2">
    <source>
        <dbReference type="EMBL" id="BDZ48231.1"/>
    </source>
</evidence>
<organism evidence="2 3">
    <name type="scientific">Frondihabitans sucicola</name>
    <dbReference type="NCBI Taxonomy" id="1268041"/>
    <lineage>
        <taxon>Bacteria</taxon>
        <taxon>Bacillati</taxon>
        <taxon>Actinomycetota</taxon>
        <taxon>Actinomycetes</taxon>
        <taxon>Micrococcales</taxon>
        <taxon>Microbacteriaceae</taxon>
        <taxon>Frondihabitans</taxon>
    </lineage>
</organism>
<dbReference type="Gene3D" id="3.10.180.10">
    <property type="entry name" value="2,3-Dihydroxybiphenyl 1,2-Dioxygenase, domain 1"/>
    <property type="match status" value="2"/>
</dbReference>
<dbReference type="SUPFAM" id="SSF54593">
    <property type="entry name" value="Glyoxalase/Bleomycin resistance protein/Dihydroxybiphenyl dioxygenase"/>
    <property type="match status" value="2"/>
</dbReference>
<dbReference type="Pfam" id="PF00903">
    <property type="entry name" value="Glyoxalase"/>
    <property type="match status" value="2"/>
</dbReference>
<evidence type="ECO:0000259" key="1">
    <source>
        <dbReference type="PROSITE" id="PS51819"/>
    </source>
</evidence>